<feature type="region of interest" description="Disordered" evidence="6">
    <location>
        <begin position="29"/>
        <end position="64"/>
    </location>
</feature>
<evidence type="ECO:0000256" key="5">
    <source>
        <dbReference type="ARBA" id="ARBA00023002"/>
    </source>
</evidence>
<dbReference type="Pfam" id="PF01565">
    <property type="entry name" value="FAD_binding_4"/>
    <property type="match status" value="1"/>
</dbReference>
<evidence type="ECO:0000313" key="9">
    <source>
        <dbReference type="Proteomes" id="UP001501490"/>
    </source>
</evidence>
<name>A0ABP6ZFW9_9ACTN</name>
<dbReference type="InterPro" id="IPR016169">
    <property type="entry name" value="FAD-bd_PCMH_sub2"/>
</dbReference>
<dbReference type="Gene3D" id="3.30.43.10">
    <property type="entry name" value="Uridine Diphospho-n-acetylenolpyruvylglucosamine Reductase, domain 2"/>
    <property type="match status" value="1"/>
</dbReference>
<comment type="cofactor">
    <cofactor evidence="1">
        <name>FAD</name>
        <dbReference type="ChEBI" id="CHEBI:57692"/>
    </cofactor>
</comment>
<evidence type="ECO:0000313" key="8">
    <source>
        <dbReference type="EMBL" id="GAA3604978.1"/>
    </source>
</evidence>
<feature type="domain" description="FAD-binding PCMH-type" evidence="7">
    <location>
        <begin position="95"/>
        <end position="266"/>
    </location>
</feature>
<evidence type="ECO:0000256" key="6">
    <source>
        <dbReference type="SAM" id="MobiDB-lite"/>
    </source>
</evidence>
<dbReference type="PANTHER" id="PTHR42973">
    <property type="entry name" value="BINDING OXIDOREDUCTASE, PUTATIVE (AFU_ORTHOLOGUE AFUA_1G17690)-RELATED"/>
    <property type="match status" value="1"/>
</dbReference>
<evidence type="ECO:0000256" key="1">
    <source>
        <dbReference type="ARBA" id="ARBA00001974"/>
    </source>
</evidence>
<dbReference type="PROSITE" id="PS51387">
    <property type="entry name" value="FAD_PCMH"/>
    <property type="match status" value="1"/>
</dbReference>
<dbReference type="Pfam" id="PF08031">
    <property type="entry name" value="BBE"/>
    <property type="match status" value="1"/>
</dbReference>
<sequence>MTAQLPRRDVLRLAALAGLGTALTGCGLRSQDPSDVGPPAGGPGASTAAPTAPSASPTGPRPTYAQLAKQLSGTLSMPGQSGYQPKNLLYNPRFFAQTPPQAIAHVKSSADVAACVAFAAAGGAPIRIRNGGHSYGGWSSGSGLVVDLSGLNAVTVNASAKTATIGAGALLADVYSELGAKGVSIGGGSCATVGISGLTMGGGVGVLARTYGLTCDQLAAAQIVTADGKTRTVNAHTDADLFWALRGGGGGSFGAVTELTFDVRPAPHVQTFFLQWSWSAAKQVLTAWQHWTASAPSELWSTCKLLVQPGKGGRVLLVGTWVGSRSPSSSLSALLKATPKPTTNYRGGGSYASVMLAEAGCSGESANTCIANALTPSQRLPFAATSSILQKALPSAGVAAIVAAVAKGSSVPGMVEGGVSFDAFGGAIGEVAADATAFPWRSALADVQYTATWPYGKAGSSPAPYDAFVQAERKALQPWLGNSAYVNYADPKLTDYPTAYWGSNLGRLSTVKNSYDPHDLFAFPQSVPL</sequence>
<dbReference type="SUPFAM" id="SSF56176">
    <property type="entry name" value="FAD-binding/transporter-associated domain-like"/>
    <property type="match status" value="1"/>
</dbReference>
<dbReference type="InterPro" id="IPR016166">
    <property type="entry name" value="FAD-bd_PCMH"/>
</dbReference>
<feature type="compositionally biased region" description="Low complexity" evidence="6">
    <location>
        <begin position="45"/>
        <end position="58"/>
    </location>
</feature>
<evidence type="ECO:0000256" key="3">
    <source>
        <dbReference type="ARBA" id="ARBA00022630"/>
    </source>
</evidence>
<gene>
    <name evidence="8" type="ORF">GCM10022236_03570</name>
</gene>
<evidence type="ECO:0000256" key="4">
    <source>
        <dbReference type="ARBA" id="ARBA00022827"/>
    </source>
</evidence>
<keyword evidence="5" id="KW-0560">Oxidoreductase</keyword>
<evidence type="ECO:0000256" key="2">
    <source>
        <dbReference type="ARBA" id="ARBA00005466"/>
    </source>
</evidence>
<dbReference type="PROSITE" id="PS51318">
    <property type="entry name" value="TAT"/>
    <property type="match status" value="1"/>
</dbReference>
<dbReference type="InterPro" id="IPR006094">
    <property type="entry name" value="Oxid_FAD_bind_N"/>
</dbReference>
<keyword evidence="9" id="KW-1185">Reference proteome</keyword>
<keyword evidence="3" id="KW-0285">Flavoprotein</keyword>
<dbReference type="InterPro" id="IPR012951">
    <property type="entry name" value="BBE"/>
</dbReference>
<comment type="similarity">
    <text evidence="2">Belongs to the oxygen-dependent FAD-linked oxidoreductase family.</text>
</comment>
<dbReference type="PROSITE" id="PS51257">
    <property type="entry name" value="PROKAR_LIPOPROTEIN"/>
    <property type="match status" value="1"/>
</dbReference>
<proteinExistence type="inferred from homology"/>
<evidence type="ECO:0000259" key="7">
    <source>
        <dbReference type="PROSITE" id="PS51387"/>
    </source>
</evidence>
<reference evidence="9" key="1">
    <citation type="journal article" date="2019" name="Int. J. Syst. Evol. Microbiol.">
        <title>The Global Catalogue of Microorganisms (GCM) 10K type strain sequencing project: providing services to taxonomists for standard genome sequencing and annotation.</title>
        <authorList>
            <consortium name="The Broad Institute Genomics Platform"/>
            <consortium name="The Broad Institute Genome Sequencing Center for Infectious Disease"/>
            <person name="Wu L."/>
            <person name="Ma J."/>
        </authorList>
    </citation>
    <scope>NUCLEOTIDE SEQUENCE [LARGE SCALE GENOMIC DNA]</scope>
    <source>
        <strain evidence="9">JCM 16929</strain>
    </source>
</reference>
<dbReference type="PANTHER" id="PTHR42973:SF39">
    <property type="entry name" value="FAD-BINDING PCMH-TYPE DOMAIN-CONTAINING PROTEIN"/>
    <property type="match status" value="1"/>
</dbReference>
<dbReference type="RefSeq" id="WP_344801354.1">
    <property type="nucleotide sequence ID" value="NZ_BAABAB010000003.1"/>
</dbReference>
<accession>A0ABP6ZFW9</accession>
<organism evidence="8 9">
    <name type="scientific">Microlunatus ginsengisoli</name>
    <dbReference type="NCBI Taxonomy" id="363863"/>
    <lineage>
        <taxon>Bacteria</taxon>
        <taxon>Bacillati</taxon>
        <taxon>Actinomycetota</taxon>
        <taxon>Actinomycetes</taxon>
        <taxon>Propionibacteriales</taxon>
        <taxon>Propionibacteriaceae</taxon>
        <taxon>Microlunatus</taxon>
    </lineage>
</organism>
<dbReference type="Gene3D" id="3.40.462.20">
    <property type="match status" value="1"/>
</dbReference>
<dbReference type="InterPro" id="IPR050416">
    <property type="entry name" value="FAD-linked_Oxidoreductase"/>
</dbReference>
<dbReference type="EMBL" id="BAABAB010000003">
    <property type="protein sequence ID" value="GAA3604978.1"/>
    <property type="molecule type" value="Genomic_DNA"/>
</dbReference>
<comment type="caution">
    <text evidence="8">The sequence shown here is derived from an EMBL/GenBank/DDBJ whole genome shotgun (WGS) entry which is preliminary data.</text>
</comment>
<dbReference type="Proteomes" id="UP001501490">
    <property type="component" value="Unassembled WGS sequence"/>
</dbReference>
<dbReference type="InterPro" id="IPR036318">
    <property type="entry name" value="FAD-bd_PCMH-like_sf"/>
</dbReference>
<dbReference type="Gene3D" id="3.30.465.10">
    <property type="match status" value="1"/>
</dbReference>
<dbReference type="InterPro" id="IPR016167">
    <property type="entry name" value="FAD-bd_PCMH_sub1"/>
</dbReference>
<dbReference type="InterPro" id="IPR006311">
    <property type="entry name" value="TAT_signal"/>
</dbReference>
<protein>
    <submittedName>
        <fullName evidence="8">FAD-binding oxidoreductase</fullName>
    </submittedName>
</protein>
<keyword evidence="4" id="KW-0274">FAD</keyword>